<dbReference type="EnsemblMetazoa" id="CapteT215311">
    <property type="protein sequence ID" value="CapteP215311"/>
    <property type="gene ID" value="CapteG215311"/>
</dbReference>
<accession>R7UVE7</accession>
<dbReference type="EMBL" id="AMQN01006125">
    <property type="status" value="NOT_ANNOTATED_CDS"/>
    <property type="molecule type" value="Genomic_DNA"/>
</dbReference>
<sequence>MDQGLRFSNIQIELGSISKPYGELSRDYYFINLNCGYCLSQRGGGGIELIAIQGKNHMEGLEPLEAVVRGSYRAPMEKRIQLKVLCNIHNALHSLVSSKIFKRGLRALPSTQATEIVRRCFYAENTSFKNMYGARSMTKISDSSIFEEALYVCHRRDLQKMPNR</sequence>
<gene>
    <name evidence="1" type="ORF">CAPTEDRAFT_215311</name>
</gene>
<keyword evidence="3" id="KW-1185">Reference proteome</keyword>
<organism evidence="1">
    <name type="scientific">Capitella teleta</name>
    <name type="common">Polychaete worm</name>
    <dbReference type="NCBI Taxonomy" id="283909"/>
    <lineage>
        <taxon>Eukaryota</taxon>
        <taxon>Metazoa</taxon>
        <taxon>Spiralia</taxon>
        <taxon>Lophotrochozoa</taxon>
        <taxon>Annelida</taxon>
        <taxon>Polychaeta</taxon>
        <taxon>Sedentaria</taxon>
        <taxon>Scolecida</taxon>
        <taxon>Capitellidae</taxon>
        <taxon>Capitella</taxon>
    </lineage>
</organism>
<dbReference type="AlphaFoldDB" id="R7UVE7"/>
<reference evidence="2" key="3">
    <citation type="submission" date="2015-06" db="UniProtKB">
        <authorList>
            <consortium name="EnsemblMetazoa"/>
        </authorList>
    </citation>
    <scope>IDENTIFICATION</scope>
</reference>
<dbReference type="HOGENOM" id="CLU_1620591_0_0_1"/>
<name>R7UVE7_CAPTE</name>
<evidence type="ECO:0000313" key="1">
    <source>
        <dbReference type="EMBL" id="ELU10212.1"/>
    </source>
</evidence>
<dbReference type="EMBL" id="AMQN01006126">
    <property type="status" value="NOT_ANNOTATED_CDS"/>
    <property type="molecule type" value="Genomic_DNA"/>
</dbReference>
<dbReference type="EMBL" id="AMQN01006123">
    <property type="status" value="NOT_ANNOTATED_CDS"/>
    <property type="molecule type" value="Genomic_DNA"/>
</dbReference>
<dbReference type="EMBL" id="KB297695">
    <property type="protein sequence ID" value="ELU10212.1"/>
    <property type="molecule type" value="Genomic_DNA"/>
</dbReference>
<dbReference type="EMBL" id="AMQN01006124">
    <property type="status" value="NOT_ANNOTATED_CDS"/>
    <property type="molecule type" value="Genomic_DNA"/>
</dbReference>
<evidence type="ECO:0000313" key="3">
    <source>
        <dbReference type="Proteomes" id="UP000014760"/>
    </source>
</evidence>
<proteinExistence type="predicted"/>
<reference evidence="1 3" key="2">
    <citation type="journal article" date="2013" name="Nature">
        <title>Insights into bilaterian evolution from three spiralian genomes.</title>
        <authorList>
            <person name="Simakov O."/>
            <person name="Marletaz F."/>
            <person name="Cho S.J."/>
            <person name="Edsinger-Gonzales E."/>
            <person name="Havlak P."/>
            <person name="Hellsten U."/>
            <person name="Kuo D.H."/>
            <person name="Larsson T."/>
            <person name="Lv J."/>
            <person name="Arendt D."/>
            <person name="Savage R."/>
            <person name="Osoegawa K."/>
            <person name="de Jong P."/>
            <person name="Grimwood J."/>
            <person name="Chapman J.A."/>
            <person name="Shapiro H."/>
            <person name="Aerts A."/>
            <person name="Otillar R.P."/>
            <person name="Terry A.Y."/>
            <person name="Boore J.L."/>
            <person name="Grigoriev I.V."/>
            <person name="Lindberg D.R."/>
            <person name="Seaver E.C."/>
            <person name="Weisblat D.A."/>
            <person name="Putnam N.H."/>
            <person name="Rokhsar D.S."/>
        </authorList>
    </citation>
    <scope>NUCLEOTIDE SEQUENCE</scope>
    <source>
        <strain evidence="1 3">I ESC-2004</strain>
    </source>
</reference>
<evidence type="ECO:0000313" key="2">
    <source>
        <dbReference type="EnsemblMetazoa" id="CapteP215311"/>
    </source>
</evidence>
<protein>
    <submittedName>
        <fullName evidence="1 2">Uncharacterized protein</fullName>
    </submittedName>
</protein>
<dbReference type="Proteomes" id="UP000014760">
    <property type="component" value="Unassembled WGS sequence"/>
</dbReference>
<reference evidence="3" key="1">
    <citation type="submission" date="2012-12" db="EMBL/GenBank/DDBJ databases">
        <authorList>
            <person name="Hellsten U."/>
            <person name="Grimwood J."/>
            <person name="Chapman J.A."/>
            <person name="Shapiro H."/>
            <person name="Aerts A."/>
            <person name="Otillar R.P."/>
            <person name="Terry A.Y."/>
            <person name="Boore J.L."/>
            <person name="Simakov O."/>
            <person name="Marletaz F."/>
            <person name="Cho S.-J."/>
            <person name="Edsinger-Gonzales E."/>
            <person name="Havlak P."/>
            <person name="Kuo D.-H."/>
            <person name="Larsson T."/>
            <person name="Lv J."/>
            <person name="Arendt D."/>
            <person name="Savage R."/>
            <person name="Osoegawa K."/>
            <person name="de Jong P."/>
            <person name="Lindberg D.R."/>
            <person name="Seaver E.C."/>
            <person name="Weisblat D.A."/>
            <person name="Putnam N.H."/>
            <person name="Grigoriev I.V."/>
            <person name="Rokhsar D.S."/>
        </authorList>
    </citation>
    <scope>NUCLEOTIDE SEQUENCE</scope>
    <source>
        <strain evidence="3">I ESC-2004</strain>
    </source>
</reference>